<accession>A0A0C5VKR7</accession>
<dbReference type="Gene3D" id="1.25.40.10">
    <property type="entry name" value="Tetratricopeptide repeat domain"/>
    <property type="match status" value="1"/>
</dbReference>
<dbReference type="Proteomes" id="UP000032266">
    <property type="component" value="Chromosome"/>
</dbReference>
<proteinExistence type="predicted"/>
<name>A0A0C5VKR7_9GAMM</name>
<dbReference type="EMBL" id="CP007142">
    <property type="protein sequence ID" value="AJQ94896.1"/>
    <property type="molecule type" value="Genomic_DNA"/>
</dbReference>
<dbReference type="HOGENOM" id="CLU_114962_1_0_6"/>
<dbReference type="RefSeq" id="WP_044617332.1">
    <property type="nucleotide sequence ID" value="NZ_CP007142.1"/>
</dbReference>
<evidence type="ECO:0008006" key="3">
    <source>
        <dbReference type="Google" id="ProtNLM"/>
    </source>
</evidence>
<evidence type="ECO:0000313" key="1">
    <source>
        <dbReference type="EMBL" id="AJQ94896.1"/>
    </source>
</evidence>
<dbReference type="SUPFAM" id="SSF48452">
    <property type="entry name" value="TPR-like"/>
    <property type="match status" value="1"/>
</dbReference>
<dbReference type="InterPro" id="IPR011990">
    <property type="entry name" value="TPR-like_helical_dom_sf"/>
</dbReference>
<dbReference type="KEGG" id="gsn:YC6258_02858"/>
<dbReference type="PATRIC" id="fig|1445510.3.peg.2828"/>
<organism evidence="1 2">
    <name type="scientific">Gynuella sunshinyii YC6258</name>
    <dbReference type="NCBI Taxonomy" id="1445510"/>
    <lineage>
        <taxon>Bacteria</taxon>
        <taxon>Pseudomonadati</taxon>
        <taxon>Pseudomonadota</taxon>
        <taxon>Gammaproteobacteria</taxon>
        <taxon>Oceanospirillales</taxon>
        <taxon>Saccharospirillaceae</taxon>
        <taxon>Gynuella</taxon>
    </lineage>
</organism>
<evidence type="ECO:0000313" key="2">
    <source>
        <dbReference type="Proteomes" id="UP000032266"/>
    </source>
</evidence>
<dbReference type="STRING" id="1445510.YC6258_02858"/>
<keyword evidence="2" id="KW-1185">Reference proteome</keyword>
<reference evidence="1 2" key="1">
    <citation type="submission" date="2014-01" db="EMBL/GenBank/DDBJ databases">
        <title>Full genme sequencing of cellulolytic bacterium Gynuella sunshinyii YC6258T gen. nov., sp. nov.</title>
        <authorList>
            <person name="Khan H."/>
            <person name="Chung E.J."/>
            <person name="Chung Y.R."/>
        </authorList>
    </citation>
    <scope>NUCLEOTIDE SEQUENCE [LARGE SCALE GENOMIC DNA]</scope>
    <source>
        <strain evidence="1 2">YC6258</strain>
    </source>
</reference>
<dbReference type="OrthoDB" id="7359089at2"/>
<sequence>MSSIAALNIPESYFSRTLPEEVQTVLDGIRYAHPEVKEAALISALKRWPEVLDIHISLYKFYFRCGRYAEAEWGAWKALSMAARQAGISHNYRRLHVHSTDWSTANEPARQFLFSLKALGVIRLRRQKLADAQRVLTKLMELDPNDEVGGGSYFQIAEKLIAVLSEMDD</sequence>
<gene>
    <name evidence="1" type="ORF">YC6258_02858</name>
</gene>
<protein>
    <recommendedName>
        <fullName evidence="3">Tetratricopeptide repeat protein</fullName>
    </recommendedName>
</protein>
<dbReference type="AlphaFoldDB" id="A0A0C5VKR7"/>